<keyword evidence="2" id="KW-0328">Glycosyltransferase</keyword>
<dbReference type="InterPro" id="IPR029057">
    <property type="entry name" value="PRTase-like"/>
</dbReference>
<dbReference type="GO" id="GO:0016757">
    <property type="term" value="F:glycosyltransferase activity"/>
    <property type="evidence" value="ECO:0007669"/>
    <property type="project" value="UniProtKB-KW"/>
</dbReference>
<evidence type="ECO:0000313" key="3">
    <source>
        <dbReference type="Proteomes" id="UP000070163"/>
    </source>
</evidence>
<feature type="domain" description="Phosphoribosyltransferase" evidence="1">
    <location>
        <begin position="1"/>
        <end position="69"/>
    </location>
</feature>
<evidence type="ECO:0000313" key="2">
    <source>
        <dbReference type="EMBL" id="KXA88516.1"/>
    </source>
</evidence>
<name>A0A133U2V9_9EURY</name>
<dbReference type="Gene3D" id="3.40.50.2020">
    <property type="match status" value="1"/>
</dbReference>
<gene>
    <name evidence="2" type="ORF">AKJ57_06815</name>
</gene>
<dbReference type="Pfam" id="PF00156">
    <property type="entry name" value="Pribosyltran"/>
    <property type="match status" value="1"/>
</dbReference>
<dbReference type="InterPro" id="IPR000836">
    <property type="entry name" value="PRTase_dom"/>
</dbReference>
<comment type="caution">
    <text evidence="2">The sequence shown here is derived from an EMBL/GenBank/DDBJ whole genome shotgun (WGS) entry which is preliminary data.</text>
</comment>
<keyword evidence="2" id="KW-0808">Transferase</keyword>
<sequence>GETVVLVDDGMAMGSTMRASIKLCKNKNAEGIVVAVPVSSEEVARKVGKIVDEVVVLEKPEFFRAVAQVYEQWHDVSSEEALQIAEKWEREQ</sequence>
<proteinExistence type="predicted"/>
<dbReference type="EMBL" id="LHXJ01000153">
    <property type="protein sequence ID" value="KXA88516.1"/>
    <property type="molecule type" value="Genomic_DNA"/>
</dbReference>
<keyword evidence="3" id="KW-1185">Reference proteome</keyword>
<protein>
    <submittedName>
        <fullName evidence="2">Phosphoribosyltransferase</fullName>
    </submittedName>
</protein>
<dbReference type="Proteomes" id="UP000070163">
    <property type="component" value="Unassembled WGS sequence"/>
</dbReference>
<dbReference type="SUPFAM" id="SSF53271">
    <property type="entry name" value="PRTase-like"/>
    <property type="match status" value="1"/>
</dbReference>
<evidence type="ECO:0000259" key="1">
    <source>
        <dbReference type="Pfam" id="PF00156"/>
    </source>
</evidence>
<reference evidence="2 3" key="1">
    <citation type="journal article" date="2016" name="Sci. Rep.">
        <title>Metabolic traits of an uncultured archaeal lineage -MSBL1- from brine pools of the Red Sea.</title>
        <authorList>
            <person name="Mwirichia R."/>
            <person name="Alam I."/>
            <person name="Rashid M."/>
            <person name="Vinu M."/>
            <person name="Ba-Alawi W."/>
            <person name="Anthony Kamau A."/>
            <person name="Kamanda Ngugi D."/>
            <person name="Goker M."/>
            <person name="Klenk H.P."/>
            <person name="Bajic V."/>
            <person name="Stingl U."/>
        </authorList>
    </citation>
    <scope>NUCLEOTIDE SEQUENCE [LARGE SCALE GENOMIC DNA]</scope>
    <source>
        <strain evidence="2">SCGC-AAA259A05</strain>
    </source>
</reference>
<accession>A0A133U2V9</accession>
<feature type="non-terminal residue" evidence="2">
    <location>
        <position position="1"/>
    </location>
</feature>
<organism evidence="2 3">
    <name type="scientific">candidate division MSBL1 archaeon SCGC-AAA259A05</name>
    <dbReference type="NCBI Taxonomy" id="1698259"/>
    <lineage>
        <taxon>Archaea</taxon>
        <taxon>Methanobacteriati</taxon>
        <taxon>Methanobacteriota</taxon>
        <taxon>candidate division MSBL1</taxon>
    </lineage>
</organism>
<dbReference type="CDD" id="cd06223">
    <property type="entry name" value="PRTases_typeI"/>
    <property type="match status" value="1"/>
</dbReference>
<dbReference type="AlphaFoldDB" id="A0A133U2V9"/>